<evidence type="ECO:0000256" key="1">
    <source>
        <dbReference type="SAM" id="MobiDB-lite"/>
    </source>
</evidence>
<evidence type="ECO:0000313" key="3">
    <source>
        <dbReference type="Proteomes" id="UP000041254"/>
    </source>
</evidence>
<dbReference type="AlphaFoldDB" id="A0A0G4GAM8"/>
<feature type="region of interest" description="Disordered" evidence="1">
    <location>
        <begin position="117"/>
        <end position="150"/>
    </location>
</feature>
<feature type="region of interest" description="Disordered" evidence="1">
    <location>
        <begin position="1"/>
        <end position="33"/>
    </location>
</feature>
<organism evidence="2 3">
    <name type="scientific">Vitrella brassicaformis (strain CCMP3155)</name>
    <dbReference type="NCBI Taxonomy" id="1169540"/>
    <lineage>
        <taxon>Eukaryota</taxon>
        <taxon>Sar</taxon>
        <taxon>Alveolata</taxon>
        <taxon>Colpodellida</taxon>
        <taxon>Vitrellaceae</taxon>
        <taxon>Vitrella</taxon>
    </lineage>
</organism>
<feature type="compositionally biased region" description="Polar residues" evidence="1">
    <location>
        <begin position="21"/>
        <end position="32"/>
    </location>
</feature>
<protein>
    <submittedName>
        <fullName evidence="2">Uncharacterized protein</fullName>
    </submittedName>
</protein>
<dbReference type="Proteomes" id="UP000041254">
    <property type="component" value="Unassembled WGS sequence"/>
</dbReference>
<proteinExistence type="predicted"/>
<gene>
    <name evidence="2" type="ORF">Vbra_2253</name>
</gene>
<reference evidence="2 3" key="1">
    <citation type="submission" date="2014-11" db="EMBL/GenBank/DDBJ databases">
        <authorList>
            <person name="Zhu J."/>
            <person name="Qi W."/>
            <person name="Song R."/>
        </authorList>
    </citation>
    <scope>NUCLEOTIDE SEQUENCE [LARGE SCALE GENOMIC DNA]</scope>
</reference>
<sequence>MATRVPPAYPPPGDPPDSAMQPFSQPEDSQSAPRARHLVLVTRHQSFLSAWTSHGVDDSRAQTFHVAFMMIRWSGGVEAARTALDNLTRQAFGDPAMREAVKAASSPLLIGIAESLEYSSDPGSSPKRKRRCQRGKKGRPIWSGGGFDAS</sequence>
<dbReference type="InParanoid" id="A0A0G4GAM8"/>
<evidence type="ECO:0000313" key="2">
    <source>
        <dbReference type="EMBL" id="CEM26034.1"/>
    </source>
</evidence>
<name>A0A0G4GAM8_VITBC</name>
<keyword evidence="3" id="KW-1185">Reference proteome</keyword>
<dbReference type="EMBL" id="CDMY01000611">
    <property type="protein sequence ID" value="CEM26034.1"/>
    <property type="molecule type" value="Genomic_DNA"/>
</dbReference>
<dbReference type="VEuPathDB" id="CryptoDB:Vbra_2253"/>
<accession>A0A0G4GAM8</accession>
<feature type="compositionally biased region" description="Basic residues" evidence="1">
    <location>
        <begin position="126"/>
        <end position="139"/>
    </location>
</feature>